<dbReference type="InterPro" id="IPR036844">
    <property type="entry name" value="Hint_dom_sf"/>
</dbReference>
<dbReference type="Gene3D" id="3.30.1380.10">
    <property type="match status" value="1"/>
</dbReference>
<comment type="subunit">
    <text evidence="21">Interacts with BOC and CDON. Interacts with PTCH1. Interacts with glypican GPC3.</text>
</comment>
<dbReference type="AlphaFoldDB" id="A0A8C6SA93"/>
<evidence type="ECO:0000256" key="10">
    <source>
        <dbReference type="ARBA" id="ARBA00022729"/>
    </source>
</evidence>
<dbReference type="GO" id="GO:0001708">
    <property type="term" value="P:cell fate specification"/>
    <property type="evidence" value="ECO:0007669"/>
    <property type="project" value="TreeGrafter"/>
</dbReference>
<dbReference type="InterPro" id="IPR006141">
    <property type="entry name" value="Intein_N"/>
</dbReference>
<evidence type="ECO:0000256" key="8">
    <source>
        <dbReference type="ARBA" id="ARBA00022679"/>
    </source>
</evidence>
<evidence type="ECO:0000256" key="22">
    <source>
        <dbReference type="ARBA" id="ARBA00048589"/>
    </source>
</evidence>
<evidence type="ECO:0000256" key="5">
    <source>
        <dbReference type="ARBA" id="ARBA00022475"/>
    </source>
</evidence>
<dbReference type="InterPro" id="IPR001657">
    <property type="entry name" value="Hedgehog"/>
</dbReference>
<dbReference type="Pfam" id="PF01085">
    <property type="entry name" value="HH_signal"/>
    <property type="match status" value="1"/>
</dbReference>
<keyword evidence="30" id="KW-1185">Reference proteome</keyword>
<comment type="similarity">
    <text evidence="3 25">Belongs to the hedgehog family.</text>
</comment>
<dbReference type="FunFam" id="2.170.16.10:FF:000001">
    <property type="entry name" value="Indian hedgehog"/>
    <property type="match status" value="1"/>
</dbReference>
<evidence type="ECO:0000256" key="21">
    <source>
        <dbReference type="ARBA" id="ARBA00046976"/>
    </source>
</evidence>
<dbReference type="GO" id="GO:0005789">
    <property type="term" value="C:endoplasmic reticulum membrane"/>
    <property type="evidence" value="ECO:0007669"/>
    <property type="project" value="UniProtKB-SubCell"/>
</dbReference>
<feature type="binding site" evidence="24">
    <location>
        <position position="131"/>
    </location>
    <ligand>
        <name>Ca(2+)</name>
        <dbReference type="ChEBI" id="CHEBI:29108"/>
        <label>2</label>
    </ligand>
</feature>
<accession>A0A8C6SA93</accession>
<dbReference type="Ensembl" id="ENSNMLT00000003631.1">
    <property type="protein sequence ID" value="ENSNMLP00000003161.1"/>
    <property type="gene ID" value="ENSNMLG00000002307.1"/>
</dbReference>
<dbReference type="GO" id="GO:0007224">
    <property type="term" value="P:smoothened signaling pathway"/>
    <property type="evidence" value="ECO:0007669"/>
    <property type="project" value="TreeGrafter"/>
</dbReference>
<evidence type="ECO:0000256" key="15">
    <source>
        <dbReference type="ARBA" id="ARBA00022837"/>
    </source>
</evidence>
<keyword evidence="11 25" id="KW-0378">Hydrolase</keyword>
<dbReference type="PANTHER" id="PTHR11889">
    <property type="entry name" value="HEDGEHOG"/>
    <property type="match status" value="1"/>
</dbReference>
<dbReference type="GO" id="GO:0005615">
    <property type="term" value="C:extracellular space"/>
    <property type="evidence" value="ECO:0007669"/>
    <property type="project" value="TreeGrafter"/>
</dbReference>
<dbReference type="PROSITE" id="PS51257">
    <property type="entry name" value="PROKAR_LIPOPROTEIN"/>
    <property type="match status" value="1"/>
</dbReference>
<feature type="binding site" evidence="24">
    <location>
        <position position="147"/>
    </location>
    <ligand>
        <name>Zn(2+)</name>
        <dbReference type="ChEBI" id="CHEBI:29105"/>
    </ligand>
</feature>
<dbReference type="GO" id="GO:0016540">
    <property type="term" value="P:protein autoprocessing"/>
    <property type="evidence" value="ECO:0007669"/>
    <property type="project" value="InterPro"/>
</dbReference>
<dbReference type="InterPro" id="IPR003587">
    <property type="entry name" value="Hint_dom_N"/>
</dbReference>
<dbReference type="PANTHER" id="PTHR11889:SF39">
    <property type="entry name" value="INDIAN HEDGEHOG PROTEIN"/>
    <property type="match status" value="1"/>
</dbReference>
<evidence type="ECO:0000313" key="30">
    <source>
        <dbReference type="Proteomes" id="UP000694523"/>
    </source>
</evidence>
<dbReference type="GO" id="GO:0000139">
    <property type="term" value="C:Golgi membrane"/>
    <property type="evidence" value="ECO:0007669"/>
    <property type="project" value="UniProtKB-SubCell"/>
</dbReference>
<dbReference type="Pfam" id="PF01079">
    <property type="entry name" value="Hint"/>
    <property type="match status" value="1"/>
</dbReference>
<dbReference type="GO" id="GO:0007417">
    <property type="term" value="P:central nervous system development"/>
    <property type="evidence" value="ECO:0007669"/>
    <property type="project" value="UniProtKB-ARBA"/>
</dbReference>
<evidence type="ECO:0000256" key="20">
    <source>
        <dbReference type="ARBA" id="ARBA00034131"/>
    </source>
</evidence>
<evidence type="ECO:0000256" key="14">
    <source>
        <dbReference type="ARBA" id="ARBA00022833"/>
    </source>
</evidence>
<dbReference type="InterPro" id="IPR050387">
    <property type="entry name" value="Hedgehog_Signaling"/>
</dbReference>
<evidence type="ECO:0000313" key="29">
    <source>
        <dbReference type="Ensembl" id="ENSNMLP00000003161.1"/>
    </source>
</evidence>
<evidence type="ECO:0000256" key="4">
    <source>
        <dbReference type="ARBA" id="ARBA00022473"/>
    </source>
</evidence>
<keyword evidence="6" id="KW-0964">Secreted</keyword>
<evidence type="ECO:0000256" key="25">
    <source>
        <dbReference type="RuleBase" id="RU280812"/>
    </source>
</evidence>
<evidence type="ECO:0000256" key="7">
    <source>
        <dbReference type="ARBA" id="ARBA00022670"/>
    </source>
</evidence>
<feature type="binding site" evidence="24">
    <location>
        <position position="95"/>
    </location>
    <ligand>
        <name>Ca(2+)</name>
        <dbReference type="ChEBI" id="CHEBI:29108"/>
        <label>1</label>
    </ligand>
</feature>
<evidence type="ECO:0000256" key="1">
    <source>
        <dbReference type="ARBA" id="ARBA00004586"/>
    </source>
</evidence>
<feature type="site" description="Involved in auto-cleavage" evidence="23">
    <location>
        <position position="269"/>
    </location>
</feature>
<comment type="catalytic activity">
    <reaction evidence="22">
        <text>glycyl-L-cysteinyl-[protein] + cholesterol + H(+) = [protein]-C-terminal glycyl cholesterol ester + N-terminal L-cysteinyl-[protein]</text>
        <dbReference type="Rhea" id="RHEA:59504"/>
        <dbReference type="Rhea" id="RHEA-COMP:12707"/>
        <dbReference type="Rhea" id="RHEA-COMP:15369"/>
        <dbReference type="Rhea" id="RHEA-COMP:15374"/>
        <dbReference type="ChEBI" id="CHEBI:15378"/>
        <dbReference type="ChEBI" id="CHEBI:16113"/>
        <dbReference type="ChEBI" id="CHEBI:65250"/>
        <dbReference type="ChEBI" id="CHEBI:143135"/>
        <dbReference type="ChEBI" id="CHEBI:143140"/>
    </reaction>
    <physiologicalReaction direction="left-to-right" evidence="22">
        <dbReference type="Rhea" id="RHEA:59505"/>
    </physiologicalReaction>
</comment>
<dbReference type="InterPro" id="IPR000320">
    <property type="entry name" value="Hedgehog_signalling_dom"/>
</dbReference>
<comment type="subcellular location">
    <molecule>Sonic hedgehog protein</molecule>
    <subcellularLocation>
        <location evidence="25">Endoplasmic reticulum membrane</location>
    </subcellularLocation>
    <subcellularLocation>
        <location evidence="25">Golgi apparatus membrane</location>
    </subcellularLocation>
</comment>
<feature type="binding site" evidence="24">
    <location>
        <position position="182"/>
    </location>
    <ligand>
        <name>Zn(2+)</name>
        <dbReference type="ChEBI" id="CHEBI:29105"/>
    </ligand>
</feature>
<evidence type="ECO:0000256" key="16">
    <source>
        <dbReference type="ARBA" id="ARBA00023034"/>
    </source>
</evidence>
<keyword evidence="13 25" id="KW-0256">Endoplasmic reticulum</keyword>
<dbReference type="GO" id="GO:0005886">
    <property type="term" value="C:plasma membrane"/>
    <property type="evidence" value="ECO:0007669"/>
    <property type="project" value="UniProtKB-SubCell"/>
</dbReference>
<evidence type="ECO:0000259" key="28">
    <source>
        <dbReference type="SMART" id="SM00306"/>
    </source>
</evidence>
<evidence type="ECO:0000259" key="27">
    <source>
        <dbReference type="SMART" id="SM00305"/>
    </source>
</evidence>
<feature type="binding site" evidence="24">
    <location>
        <position position="90"/>
    </location>
    <ligand>
        <name>Ca(2+)</name>
        <dbReference type="ChEBI" id="CHEBI:29108"/>
        <label>1</label>
    </ligand>
</feature>
<dbReference type="InterPro" id="IPR001767">
    <property type="entry name" value="Hedgehog_Hint"/>
</dbReference>
<feature type="chain" id="PRO_5034413762" description="Hedgehog protein" evidence="26">
    <location>
        <begin position="23"/>
        <end position="429"/>
    </location>
</feature>
<dbReference type="CDD" id="cd00081">
    <property type="entry name" value="Hint"/>
    <property type="match status" value="1"/>
</dbReference>
<comment type="function">
    <molecule>Protein hedgehog N-product</molecule>
    <text evidence="25">The dually lipidated hedgehog protein N-product is a morphogen which is essential for a variety of patterning events during development.</text>
</comment>
<organism evidence="29 30">
    <name type="scientific">Neogobius melanostomus</name>
    <name type="common">round goby</name>
    <dbReference type="NCBI Taxonomy" id="47308"/>
    <lineage>
        <taxon>Eukaryota</taxon>
        <taxon>Metazoa</taxon>
        <taxon>Chordata</taxon>
        <taxon>Craniata</taxon>
        <taxon>Vertebrata</taxon>
        <taxon>Euteleostomi</taxon>
        <taxon>Actinopterygii</taxon>
        <taxon>Neopterygii</taxon>
        <taxon>Teleostei</taxon>
        <taxon>Neoteleostei</taxon>
        <taxon>Acanthomorphata</taxon>
        <taxon>Gobiaria</taxon>
        <taxon>Gobiiformes</taxon>
        <taxon>Gobioidei</taxon>
        <taxon>Gobiidae</taxon>
        <taxon>Benthophilinae</taxon>
        <taxon>Neogobiini</taxon>
        <taxon>Neogobius</taxon>
    </lineage>
</organism>
<feature type="binding site" evidence="24">
    <location>
        <position position="126"/>
    </location>
    <ligand>
        <name>Ca(2+)</name>
        <dbReference type="ChEBI" id="CHEBI:29108"/>
        <label>2</label>
    </ligand>
</feature>
<keyword evidence="5 25" id="KW-1003">Cell membrane</keyword>
<keyword evidence="17 25" id="KW-0472">Membrane</keyword>
<feature type="domain" description="Hint" evidence="28">
    <location>
        <begin position="196"/>
        <end position="302"/>
    </location>
</feature>
<feature type="binding site" evidence="24">
    <location>
        <position position="89"/>
    </location>
    <ligand>
        <name>Ca(2+)</name>
        <dbReference type="ChEBI" id="CHEBI:29108"/>
        <label>1</label>
    </ligand>
</feature>
<evidence type="ECO:0000256" key="18">
    <source>
        <dbReference type="ARBA" id="ARBA00023139"/>
    </source>
</evidence>
<feature type="binding site" evidence="24">
    <location>
        <position position="125"/>
    </location>
    <ligand>
        <name>Ca(2+)</name>
        <dbReference type="ChEBI" id="CHEBI:29108"/>
        <label>1</label>
    </ligand>
</feature>
<dbReference type="GO" id="GO:0008233">
    <property type="term" value="F:peptidase activity"/>
    <property type="evidence" value="ECO:0007669"/>
    <property type="project" value="UniProtKB-UniRule"/>
</dbReference>
<comment type="subunit">
    <text evidence="20">Multimer.</text>
</comment>
<keyword evidence="8" id="KW-0808">Transferase</keyword>
<evidence type="ECO:0000256" key="19">
    <source>
        <dbReference type="ARBA" id="ARBA00023288"/>
    </source>
</evidence>
<dbReference type="FunFam" id="3.30.1380.10:FF:000001">
    <property type="entry name" value="Indian hedgehog"/>
    <property type="match status" value="1"/>
</dbReference>
<comment type="function">
    <molecule>Protein hedgehog</molecule>
    <text evidence="25">The C-terminal part of the hedgehog protein precursor displays an autoproteolysis activity that results in the cleavage of the full-length protein into two parts (N-product and C-product). In addition, the C-terminal part displays a cholesterol transferase activity that results by the covalent attachment of a cholesterol moiety to the C-terminal of the newly generated N-product.</text>
</comment>
<dbReference type="GO" id="GO:0055002">
    <property type="term" value="P:striated muscle cell development"/>
    <property type="evidence" value="ECO:0007669"/>
    <property type="project" value="UniProtKB-ARBA"/>
</dbReference>
<evidence type="ECO:0000256" key="9">
    <source>
        <dbReference type="ARBA" id="ARBA00022723"/>
    </source>
</evidence>
<feature type="site" description="Cleavage; by autolysis" evidence="23">
    <location>
        <begin position="197"/>
        <end position="198"/>
    </location>
</feature>
<dbReference type="PIRSF" id="PIRSF009400">
    <property type="entry name" value="Peptidase_C46"/>
    <property type="match status" value="1"/>
</dbReference>
<reference evidence="29" key="2">
    <citation type="submission" date="2025-09" db="UniProtKB">
        <authorList>
            <consortium name="Ensembl"/>
        </authorList>
    </citation>
    <scope>IDENTIFICATION</scope>
</reference>
<dbReference type="SUPFAM" id="SSF55166">
    <property type="entry name" value="Hedgehog/DD-peptidase"/>
    <property type="match status" value="1"/>
</dbReference>
<dbReference type="Gene3D" id="2.170.16.10">
    <property type="entry name" value="Hedgehog/Intein (Hint) domain"/>
    <property type="match status" value="1"/>
</dbReference>
<dbReference type="SMART" id="SM00306">
    <property type="entry name" value="HintN"/>
    <property type="match status" value="1"/>
</dbReference>
<dbReference type="InterPro" id="IPR009045">
    <property type="entry name" value="Zn_M74/Hedgehog-like"/>
</dbReference>
<keyword evidence="9 24" id="KW-0479">Metal-binding</keyword>
<keyword evidence="18" id="KW-0564">Palmitate</keyword>
<keyword evidence="4 25" id="KW-0217">Developmental protein</keyword>
<dbReference type="PRINTS" id="PR00632">
    <property type="entry name" value="SONICHHOG"/>
</dbReference>
<dbReference type="GO" id="GO:0005113">
    <property type="term" value="F:patched binding"/>
    <property type="evidence" value="ECO:0007669"/>
    <property type="project" value="TreeGrafter"/>
</dbReference>
<comment type="subcellular location">
    <molecule>Protein hedgehog N-product</molecule>
    <subcellularLocation>
        <location evidence="25">Cell membrane</location>
        <topology evidence="25">Lipid-anchor</topology>
    </subcellularLocation>
</comment>
<dbReference type="GO" id="GO:0007267">
    <property type="term" value="P:cell-cell signaling"/>
    <property type="evidence" value="ECO:0007669"/>
    <property type="project" value="InterPro"/>
</dbReference>
<feature type="site" description="Involved in cholesterol transfer" evidence="23">
    <location>
        <position position="246"/>
    </location>
</feature>
<dbReference type="SUPFAM" id="SSF51294">
    <property type="entry name" value="Hedgehog/intein (Hint) domain"/>
    <property type="match status" value="1"/>
</dbReference>
<feature type="binding site" evidence="24">
    <location>
        <position position="140"/>
    </location>
    <ligand>
        <name>Zn(2+)</name>
        <dbReference type="ChEBI" id="CHEBI:29105"/>
    </ligand>
</feature>
<evidence type="ECO:0000256" key="17">
    <source>
        <dbReference type="ARBA" id="ARBA00023136"/>
    </source>
</evidence>
<evidence type="ECO:0000256" key="2">
    <source>
        <dbReference type="ARBA" id="ARBA00004613"/>
    </source>
</evidence>
<name>A0A8C6SA93_9GOBI</name>
<comment type="subcellular location">
    <subcellularLocation>
        <location evidence="1">Endoplasmic reticulum membrane</location>
    </subcellularLocation>
    <subcellularLocation>
        <location evidence="2">Secreted</location>
    </subcellularLocation>
</comment>
<dbReference type="GO" id="GO:0010468">
    <property type="term" value="P:regulation of gene expression"/>
    <property type="evidence" value="ECO:0007669"/>
    <property type="project" value="TreeGrafter"/>
</dbReference>
<evidence type="ECO:0000256" key="23">
    <source>
        <dbReference type="PIRSR" id="PIRSR009400-1"/>
    </source>
</evidence>
<evidence type="ECO:0000256" key="11">
    <source>
        <dbReference type="ARBA" id="ARBA00022801"/>
    </source>
</evidence>
<keyword evidence="7 25" id="KW-0645">Protease</keyword>
<dbReference type="GO" id="GO:0005509">
    <property type="term" value="F:calcium ion binding"/>
    <property type="evidence" value="ECO:0007669"/>
    <property type="project" value="TreeGrafter"/>
</dbReference>
<keyword evidence="14 24" id="KW-0862">Zinc</keyword>
<evidence type="ECO:0000256" key="3">
    <source>
        <dbReference type="ARBA" id="ARBA00010649"/>
    </source>
</evidence>
<dbReference type="GO" id="GO:0016539">
    <property type="term" value="P:intein-mediated protein splicing"/>
    <property type="evidence" value="ECO:0007669"/>
    <property type="project" value="InterPro"/>
</dbReference>
<keyword evidence="19" id="KW-0449">Lipoprotein</keyword>
<feature type="binding site" evidence="24">
    <location>
        <position position="90"/>
    </location>
    <ligand>
        <name>Ca(2+)</name>
        <dbReference type="ChEBI" id="CHEBI:29108"/>
        <label>2</label>
    </ligand>
</feature>
<reference evidence="29" key="1">
    <citation type="submission" date="2025-08" db="UniProtKB">
        <authorList>
            <consortium name="Ensembl"/>
        </authorList>
    </citation>
    <scope>IDENTIFICATION</scope>
</reference>
<dbReference type="SMART" id="SM00305">
    <property type="entry name" value="HintC"/>
    <property type="match status" value="1"/>
</dbReference>
<evidence type="ECO:0000256" key="24">
    <source>
        <dbReference type="PIRSR" id="PIRSR009400-2"/>
    </source>
</evidence>
<feature type="domain" description="Hint" evidence="27">
    <location>
        <begin position="304"/>
        <end position="348"/>
    </location>
</feature>
<keyword evidence="10 25" id="KW-0732">Signal</keyword>
<evidence type="ECO:0000256" key="13">
    <source>
        <dbReference type="ARBA" id="ARBA00022824"/>
    </source>
</evidence>
<proteinExistence type="inferred from homology"/>
<feature type="binding site" evidence="24">
    <location>
        <position position="126"/>
    </location>
    <ligand>
        <name>Ca(2+)</name>
        <dbReference type="ChEBI" id="CHEBI:29108"/>
        <label>1</label>
    </ligand>
</feature>
<dbReference type="InterPro" id="IPR003586">
    <property type="entry name" value="Hint_dom_C"/>
</dbReference>
<dbReference type="Proteomes" id="UP000694523">
    <property type="component" value="Unplaced"/>
</dbReference>
<evidence type="ECO:0000256" key="6">
    <source>
        <dbReference type="ARBA" id="ARBA00022525"/>
    </source>
</evidence>
<feature type="site" description="Essential for auto-cleavage" evidence="23">
    <location>
        <position position="272"/>
    </location>
</feature>
<feature type="signal peptide" evidence="26">
    <location>
        <begin position="1"/>
        <end position="22"/>
    </location>
</feature>
<dbReference type="GO" id="GO:0042063">
    <property type="term" value="P:gliogenesis"/>
    <property type="evidence" value="ECO:0007669"/>
    <property type="project" value="UniProtKB-ARBA"/>
</dbReference>
<dbReference type="GO" id="GO:0016740">
    <property type="term" value="F:transferase activity"/>
    <property type="evidence" value="ECO:0007669"/>
    <property type="project" value="UniProtKB-KW"/>
</dbReference>
<dbReference type="PROSITE" id="PS50817">
    <property type="entry name" value="INTEIN_N_TER"/>
    <property type="match status" value="1"/>
</dbReference>
<keyword evidence="15 24" id="KW-0106">Calcium</keyword>
<evidence type="ECO:0000256" key="26">
    <source>
        <dbReference type="SAM" id="SignalP"/>
    </source>
</evidence>
<feature type="binding site" evidence="24">
    <location>
        <position position="129"/>
    </location>
    <ligand>
        <name>Ca(2+)</name>
        <dbReference type="ChEBI" id="CHEBI:29108"/>
        <label>2</label>
    </ligand>
</feature>
<keyword evidence="16 25" id="KW-0333">Golgi apparatus</keyword>
<sequence>MRVPALFLCCALLLWLAPAAVGGCGPGRAYGKRRPPKKLIPLAYKQFSPNVAEKTLGASGRPEGKITRSSERFKELTPNYNTDIIFKDEEDTGADRLMTQRCKDKLNSLAISVMNMWPGVKLRVTEGWDEDGHHSEDSLHYEGRAVDITTSDRDRNKYAMLARLAVEAGFDWVYYESKAHIHCSVKSEHSVAAKTGGCFPGDALVSLEGGGTKLMRDVQPGDVVLSSSSLDGLGPLTYSRVLSFLDWQPDVNKTFYVIETNAGASVSLTSAHLVFVSDCGNSTLRTVFASEVEPGQCVVTSRGGEGSELAPVLAVKERRSRGLYAPLTQHGAIVVDGVLASCYAALNNPQLAHWALAPLRLVYSLVAPPQAPSSNGGVHWYPRALQWLGRRLLPEGQFHPWGLRCRLFGKDLRNVEKSDQRLGWLHNYY</sequence>
<keyword evidence="12 25" id="KW-0068">Autocatalytic cleavage</keyword>
<evidence type="ECO:0000256" key="12">
    <source>
        <dbReference type="ARBA" id="ARBA00022813"/>
    </source>
</evidence>
<protein>
    <recommendedName>
        <fullName evidence="25">Hedgehog protein</fullName>
    </recommendedName>
</protein>